<name>A0A2S6MXR9_RHOGL</name>
<feature type="signal peptide" evidence="1">
    <location>
        <begin position="1"/>
        <end position="21"/>
    </location>
</feature>
<protein>
    <recommendedName>
        <fullName evidence="4">Lipoprotein</fullName>
    </recommendedName>
</protein>
<evidence type="ECO:0000256" key="1">
    <source>
        <dbReference type="SAM" id="SignalP"/>
    </source>
</evidence>
<organism evidence="2 3">
    <name type="scientific">Rhodopila globiformis</name>
    <name type="common">Rhodopseudomonas globiformis</name>
    <dbReference type="NCBI Taxonomy" id="1071"/>
    <lineage>
        <taxon>Bacteria</taxon>
        <taxon>Pseudomonadati</taxon>
        <taxon>Pseudomonadota</taxon>
        <taxon>Alphaproteobacteria</taxon>
        <taxon>Acetobacterales</taxon>
        <taxon>Acetobacteraceae</taxon>
        <taxon>Rhodopila</taxon>
    </lineage>
</organism>
<sequence length="71" mass="7384">MSFSRMLVSVAAASAALCSLAACNMVPPPRNAMEIDAQYGIPAFSVPPQMLQPNGLMTNGLLPAQPYDTGS</sequence>
<keyword evidence="1" id="KW-0732">Signal</keyword>
<keyword evidence="3" id="KW-1185">Reference proteome</keyword>
<dbReference type="EMBL" id="NHRY01000261">
    <property type="protein sequence ID" value="PPQ27163.1"/>
    <property type="molecule type" value="Genomic_DNA"/>
</dbReference>
<proteinExistence type="predicted"/>
<evidence type="ECO:0000313" key="2">
    <source>
        <dbReference type="EMBL" id="PPQ27163.1"/>
    </source>
</evidence>
<reference evidence="2 3" key="1">
    <citation type="journal article" date="2018" name="Arch. Microbiol.">
        <title>New insights into the metabolic potential of the phototrophic purple bacterium Rhodopila globiformis DSM 161(T) from its draft genome sequence and evidence for a vanadium-dependent nitrogenase.</title>
        <authorList>
            <person name="Imhoff J.F."/>
            <person name="Rahn T."/>
            <person name="Kunzel S."/>
            <person name="Neulinger S.C."/>
        </authorList>
    </citation>
    <scope>NUCLEOTIDE SEQUENCE [LARGE SCALE GENOMIC DNA]</scope>
    <source>
        <strain evidence="2 3">DSM 161</strain>
    </source>
</reference>
<evidence type="ECO:0000313" key="3">
    <source>
        <dbReference type="Proteomes" id="UP000239724"/>
    </source>
</evidence>
<dbReference type="PROSITE" id="PS51257">
    <property type="entry name" value="PROKAR_LIPOPROTEIN"/>
    <property type="match status" value="1"/>
</dbReference>
<evidence type="ECO:0008006" key="4">
    <source>
        <dbReference type="Google" id="ProtNLM"/>
    </source>
</evidence>
<accession>A0A2S6MXR9</accession>
<gene>
    <name evidence="2" type="ORF">CCS01_28025</name>
</gene>
<dbReference type="Proteomes" id="UP000239724">
    <property type="component" value="Unassembled WGS sequence"/>
</dbReference>
<feature type="chain" id="PRO_5015721409" description="Lipoprotein" evidence="1">
    <location>
        <begin position="22"/>
        <end position="71"/>
    </location>
</feature>
<dbReference type="AlphaFoldDB" id="A0A2S6MXR9"/>
<comment type="caution">
    <text evidence="2">The sequence shown here is derived from an EMBL/GenBank/DDBJ whole genome shotgun (WGS) entry which is preliminary data.</text>
</comment>